<dbReference type="SUPFAM" id="SSF51695">
    <property type="entry name" value="PLC-like phosphodiesterases"/>
    <property type="match status" value="1"/>
</dbReference>
<sequence>MFVAAHRADWRNAPENSIEAIQNCIEMGVDIVEIDVRMTKDSVLVLMHDETIDRTTTGSGKLSNCTYPNLSSLYLKNADGITTEYKIPTFEQVMLACKGKILVNVDKSFDHIDLVYDILKKTNTINQAILKGDKPLNKLIDLYGDLLKEIHYMPIVSINTESLDTHVVEFITKYNPIAFEVIYDTDDSYMFKIIEEIKNKGIKIWVNTLWESLCGKHTDDMAVEDPDGSWGWVINNGANILQTDRPALMLDYLRTKGLHK</sequence>
<feature type="domain" description="GP-PDE" evidence="1">
    <location>
        <begin position="1"/>
        <end position="253"/>
    </location>
</feature>
<dbReference type="EMBL" id="JAPDPJ010000089">
    <property type="protein sequence ID" value="MCW3789208.1"/>
    <property type="molecule type" value="Genomic_DNA"/>
</dbReference>
<dbReference type="GO" id="GO:0006580">
    <property type="term" value="P:ethanolamine metabolic process"/>
    <property type="evidence" value="ECO:0007669"/>
    <property type="project" value="TreeGrafter"/>
</dbReference>
<evidence type="ECO:0000259" key="1">
    <source>
        <dbReference type="PROSITE" id="PS51704"/>
    </source>
</evidence>
<dbReference type="InterPro" id="IPR017946">
    <property type="entry name" value="PLC-like_Pdiesterase_TIM-brl"/>
</dbReference>
<dbReference type="CDD" id="cd08566">
    <property type="entry name" value="GDPD_AtGDE_like"/>
    <property type="match status" value="1"/>
</dbReference>
<dbReference type="AlphaFoldDB" id="A0AAE3SH62"/>
<evidence type="ECO:0000313" key="2">
    <source>
        <dbReference type="EMBL" id="MCW3789208.1"/>
    </source>
</evidence>
<organism evidence="2 3">
    <name type="scientific">Plebeiibacterium sediminum</name>
    <dbReference type="NCBI Taxonomy" id="2992112"/>
    <lineage>
        <taxon>Bacteria</taxon>
        <taxon>Pseudomonadati</taxon>
        <taxon>Bacteroidota</taxon>
        <taxon>Bacteroidia</taxon>
        <taxon>Marinilabiliales</taxon>
        <taxon>Marinilabiliaceae</taxon>
        <taxon>Plebeiibacterium</taxon>
    </lineage>
</organism>
<dbReference type="PANTHER" id="PTHR46320:SF1">
    <property type="entry name" value="GLYCEROPHOSPHODIESTER PHOSPHODIESTERASE 1"/>
    <property type="match status" value="1"/>
</dbReference>
<comment type="caution">
    <text evidence="2">The sequence shown here is derived from an EMBL/GenBank/DDBJ whole genome shotgun (WGS) entry which is preliminary data.</text>
</comment>
<evidence type="ECO:0000313" key="3">
    <source>
        <dbReference type="Proteomes" id="UP001209229"/>
    </source>
</evidence>
<dbReference type="Gene3D" id="3.20.20.190">
    <property type="entry name" value="Phosphatidylinositol (PI) phosphodiesterase"/>
    <property type="match status" value="1"/>
</dbReference>
<dbReference type="GO" id="GO:0005886">
    <property type="term" value="C:plasma membrane"/>
    <property type="evidence" value="ECO:0007669"/>
    <property type="project" value="TreeGrafter"/>
</dbReference>
<dbReference type="PANTHER" id="PTHR46320">
    <property type="entry name" value="GLYCEROPHOSPHODIESTER PHOSPHODIESTERASE 1"/>
    <property type="match status" value="1"/>
</dbReference>
<name>A0AAE3SH62_9BACT</name>
<dbReference type="Pfam" id="PF03009">
    <property type="entry name" value="GDPD"/>
    <property type="match status" value="1"/>
</dbReference>
<dbReference type="GO" id="GO:0006644">
    <property type="term" value="P:phospholipid metabolic process"/>
    <property type="evidence" value="ECO:0007669"/>
    <property type="project" value="TreeGrafter"/>
</dbReference>
<protein>
    <submittedName>
        <fullName evidence="2">Glycerophosphodiester phosphodiesterase family protein</fullName>
    </submittedName>
</protein>
<gene>
    <name evidence="2" type="ORF">OM075_22280</name>
</gene>
<dbReference type="Pfam" id="PF16387">
    <property type="entry name" value="DUF4996"/>
    <property type="match status" value="1"/>
</dbReference>
<dbReference type="Proteomes" id="UP001209229">
    <property type="component" value="Unassembled WGS sequence"/>
</dbReference>
<dbReference type="GO" id="GO:0008889">
    <property type="term" value="F:glycerophosphodiester phosphodiesterase activity"/>
    <property type="evidence" value="ECO:0007669"/>
    <property type="project" value="TreeGrafter"/>
</dbReference>
<proteinExistence type="predicted"/>
<reference evidence="2" key="1">
    <citation type="submission" date="2022-10" db="EMBL/GenBank/DDBJ databases">
        <authorList>
            <person name="Yu W.X."/>
        </authorList>
    </citation>
    <scope>NUCLEOTIDE SEQUENCE</scope>
    <source>
        <strain evidence="2">AAT</strain>
    </source>
</reference>
<dbReference type="InterPro" id="IPR032160">
    <property type="entry name" value="DUF4996"/>
</dbReference>
<dbReference type="InterPro" id="IPR030395">
    <property type="entry name" value="GP_PDE_dom"/>
</dbReference>
<keyword evidence="3" id="KW-1185">Reference proteome</keyword>
<dbReference type="GO" id="GO:0070291">
    <property type="term" value="P:N-acylethanolamine metabolic process"/>
    <property type="evidence" value="ECO:0007669"/>
    <property type="project" value="TreeGrafter"/>
</dbReference>
<dbReference type="RefSeq" id="WP_301192776.1">
    <property type="nucleotide sequence ID" value="NZ_JAPDPJ010000089.1"/>
</dbReference>
<dbReference type="PROSITE" id="PS51704">
    <property type="entry name" value="GP_PDE"/>
    <property type="match status" value="1"/>
</dbReference>
<accession>A0AAE3SH62</accession>